<reference evidence="2 3" key="1">
    <citation type="submission" date="2019-10" db="EMBL/GenBank/DDBJ databases">
        <title>Gluconobacter aidae sp. nov., a novel species of acetic acid bacteria isolated in Thailand.</title>
        <authorList>
            <person name="Yukphan P."/>
            <person name="Charoenyingcharoen P."/>
            <person name="Malimas S."/>
            <person name="Muramatsu Y."/>
            <person name="Nakagawa Y."/>
            <person name="Tanasupawat S."/>
            <person name="Yamada Y."/>
        </authorList>
    </citation>
    <scope>NUCLEOTIDE SEQUENCE [LARGE SCALE GENOMIC DNA]</scope>
    <source>
        <strain evidence="2 3">AC10</strain>
    </source>
</reference>
<dbReference type="EMBL" id="WIPH01000023">
    <property type="protein sequence ID" value="MQR99532.1"/>
    <property type="molecule type" value="Genomic_DNA"/>
</dbReference>
<feature type="transmembrane region" description="Helical" evidence="1">
    <location>
        <begin position="38"/>
        <end position="57"/>
    </location>
</feature>
<feature type="transmembrane region" description="Helical" evidence="1">
    <location>
        <begin position="202"/>
        <end position="220"/>
    </location>
</feature>
<dbReference type="PIRSF" id="PIRSF038959">
    <property type="entry name" value="SdpI"/>
    <property type="match status" value="1"/>
</dbReference>
<dbReference type="InterPro" id="IPR026272">
    <property type="entry name" value="SdpI"/>
</dbReference>
<protein>
    <recommendedName>
        <fullName evidence="4">DUF1648 domain-containing protein</fullName>
    </recommendedName>
</protein>
<keyword evidence="3" id="KW-1185">Reference proteome</keyword>
<evidence type="ECO:0008006" key="4">
    <source>
        <dbReference type="Google" id="ProtNLM"/>
    </source>
</evidence>
<dbReference type="Proteomes" id="UP000432209">
    <property type="component" value="Unassembled WGS sequence"/>
</dbReference>
<proteinExistence type="predicted"/>
<dbReference type="GO" id="GO:0009636">
    <property type="term" value="P:response to toxic substance"/>
    <property type="evidence" value="ECO:0007669"/>
    <property type="project" value="TreeGrafter"/>
</dbReference>
<feature type="transmembrane region" description="Helical" evidence="1">
    <location>
        <begin position="226"/>
        <end position="245"/>
    </location>
</feature>
<evidence type="ECO:0000313" key="3">
    <source>
        <dbReference type="Proteomes" id="UP000432209"/>
    </source>
</evidence>
<evidence type="ECO:0000313" key="2">
    <source>
        <dbReference type="EMBL" id="MQR99532.1"/>
    </source>
</evidence>
<keyword evidence="1" id="KW-0812">Transmembrane</keyword>
<dbReference type="InterPro" id="IPR025962">
    <property type="entry name" value="SdpI/YhfL"/>
</dbReference>
<dbReference type="PANTHER" id="PTHR37810">
    <property type="entry name" value="IMMUNITY PROTEIN SDPI"/>
    <property type="match status" value="1"/>
</dbReference>
<dbReference type="Pfam" id="PF13630">
    <property type="entry name" value="SdpI"/>
    <property type="match status" value="1"/>
</dbReference>
<feature type="transmembrane region" description="Helical" evidence="1">
    <location>
        <begin position="77"/>
        <end position="101"/>
    </location>
</feature>
<comment type="caution">
    <text evidence="2">The sequence shown here is derived from an EMBL/GenBank/DDBJ whole genome shotgun (WGS) entry which is preliminary data.</text>
</comment>
<feature type="transmembrane region" description="Helical" evidence="1">
    <location>
        <begin position="144"/>
        <end position="165"/>
    </location>
</feature>
<gene>
    <name evidence="2" type="ORF">GFJ39_10040</name>
</gene>
<evidence type="ECO:0000256" key="1">
    <source>
        <dbReference type="SAM" id="Phobius"/>
    </source>
</evidence>
<feature type="transmembrane region" description="Helical" evidence="1">
    <location>
        <begin position="113"/>
        <end position="138"/>
    </location>
</feature>
<dbReference type="AlphaFoldDB" id="A0A7X1SRQ3"/>
<keyword evidence="1" id="KW-0472">Membrane</keyword>
<dbReference type="PANTHER" id="PTHR37810:SF5">
    <property type="entry name" value="IMMUNITY PROTEIN SDPI"/>
    <property type="match status" value="1"/>
</dbReference>
<organism evidence="2 3">
    <name type="scientific">Gluconobacter aidae</name>
    <dbReference type="NCBI Taxonomy" id="2662454"/>
    <lineage>
        <taxon>Bacteria</taxon>
        <taxon>Pseudomonadati</taxon>
        <taxon>Pseudomonadota</taxon>
        <taxon>Alphaproteobacteria</taxon>
        <taxon>Acetobacterales</taxon>
        <taxon>Acetobacteraceae</taxon>
        <taxon>Gluconobacter</taxon>
    </lineage>
</organism>
<accession>A0A7X1SRQ3</accession>
<sequence length="253" mass="27113">MAASGVLNETGTGEIRHITAGTEPIIMHDRSDRRSGPLLSLALIATVLVVGLAIAAHTPSGAKVPIHFTRDWTADRLVPPLHGLLVWTGLMAVLWVLMAVLPRLIRARKGGDGFAASLPVYDTLWITLTATMGILAIASMEYALGNRIVMGSVSDVLLGAFFVLAGNGLGKLRPNDIIGIRTPWTKNSTWVWNRTHRTCGPVFILLGMCLIAAGLGVFGLPFTPLFSTAAILVVAAFSCGLSWFYSRLDPETR</sequence>
<keyword evidence="1" id="KW-1133">Transmembrane helix</keyword>
<name>A0A7X1SRQ3_9PROT</name>